<dbReference type="PROSITE" id="PS51679">
    <property type="entry name" value="SAM_MT_C5"/>
    <property type="match status" value="1"/>
</dbReference>
<comment type="subcellular location">
    <subcellularLocation>
        <location evidence="1">Nucleus</location>
    </subcellularLocation>
</comment>
<evidence type="ECO:0000256" key="4">
    <source>
        <dbReference type="ARBA" id="ARBA00022679"/>
    </source>
</evidence>
<comment type="caution">
    <text evidence="13">The sequence shown here is derived from an EMBL/GenBank/DDBJ whole genome shotgun (WGS) entry which is preliminary data.</text>
</comment>
<dbReference type="GO" id="GO:0003886">
    <property type="term" value="F:DNA (cytosine-5-)-methyltransferase activity"/>
    <property type="evidence" value="ECO:0007669"/>
    <property type="project" value="UniProtKB-EC"/>
</dbReference>
<dbReference type="SUPFAM" id="SSF53335">
    <property type="entry name" value="S-adenosyl-L-methionine-dependent methyltransferases"/>
    <property type="match status" value="1"/>
</dbReference>
<evidence type="ECO:0000256" key="5">
    <source>
        <dbReference type="ARBA" id="ARBA00022691"/>
    </source>
</evidence>
<dbReference type="PANTHER" id="PTHR23068:SF25">
    <property type="entry name" value="DNA (CYTOSINE-5)-METHYLTRANSFERASE DRM2"/>
    <property type="match status" value="1"/>
</dbReference>
<dbReference type="PROSITE" id="PS51533">
    <property type="entry name" value="ADD"/>
    <property type="match status" value="1"/>
</dbReference>
<dbReference type="Gene3D" id="3.40.50.150">
    <property type="entry name" value="Vaccinia Virus protein VP39"/>
    <property type="match status" value="1"/>
</dbReference>
<comment type="similarity">
    <text evidence="10">Belongs to the class I-like SAM-binding methyltransferase superfamily. C5-methyltransferase family.</text>
</comment>
<keyword evidence="5 10" id="KW-0949">S-adenosyl-L-methionine</keyword>
<feature type="active site" evidence="10">
    <location>
        <position position="289"/>
    </location>
</feature>
<protein>
    <recommendedName>
        <fullName evidence="2">DNA (cytosine-5-)-methyltransferase</fullName>
        <ecNumber evidence="2">2.1.1.37</ecNumber>
    </recommendedName>
</protein>
<keyword evidence="8" id="KW-0862">Zinc</keyword>
<sequence length="552" mass="62847">MFLSLLLSRSFSLSKMTTYDREDFYDSDATQFSESDDDNFEGNFGVDPIDDLDQWIPPLFYLAKGSLQCIQNNKSSLENLCLACWEKGMHPHPFFNGGLCHPCKERLLHTMFSKSADGFHLYCTVCGSRSNACVNCTSSNCIKKYCVNCLNIWTDYSDKLVNNKSNDWICFLCLPEPNLLLQANHDWAQKVLFFHEPLSVYGPRALYWKKQPLRVLSLFDGIGTGLVALRKLGIQVEVYYASEVLTAAATVSRTRLGGVLQHIGSVGEVTERRLEEIAPIHLLIGGSPCNDFSAINRFPKDFYDPRGYSRYFFDFVRVLNLMRKINGQYQHLLWLFENVASMPQHYRDTISRHLDCQPAVIDAKNFSPQLRRRLFWGNIPGLFTVHAEQMTMDGELLTLDKSLMPNSGRSAAQAKIRTLTTNTNSLLQGRTENCKSRKDLASLFPVRFSFQQDELRNADVENDVARHSKKGKRDSTSGINATDKPPRTVADEDDNQQTDVLWLQEIEHVFGLPRHFTDVGNMSRTDRQKLLGHAWSVPVIVSIFSNLKSYTV</sequence>
<dbReference type="InterPro" id="IPR029063">
    <property type="entry name" value="SAM-dependent_MTases_sf"/>
</dbReference>
<dbReference type="GO" id="GO:0008270">
    <property type="term" value="F:zinc ion binding"/>
    <property type="evidence" value="ECO:0007669"/>
    <property type="project" value="UniProtKB-KW"/>
</dbReference>
<dbReference type="STRING" id="35525.A0A164RVE7"/>
<keyword evidence="6" id="KW-0479">Metal-binding</keyword>
<accession>A0A164RVE7</accession>
<dbReference type="EC" id="2.1.1.37" evidence="2"/>
<dbReference type="PANTHER" id="PTHR23068">
    <property type="entry name" value="DNA CYTOSINE-5- -METHYLTRANSFERASE 3-RELATED"/>
    <property type="match status" value="1"/>
</dbReference>
<evidence type="ECO:0000256" key="6">
    <source>
        <dbReference type="ARBA" id="ARBA00022723"/>
    </source>
</evidence>
<evidence type="ECO:0000256" key="1">
    <source>
        <dbReference type="ARBA" id="ARBA00004123"/>
    </source>
</evidence>
<evidence type="ECO:0000259" key="12">
    <source>
        <dbReference type="PROSITE" id="PS51533"/>
    </source>
</evidence>
<evidence type="ECO:0000256" key="10">
    <source>
        <dbReference type="PROSITE-ProRule" id="PRU01016"/>
    </source>
</evidence>
<dbReference type="AlphaFoldDB" id="A0A164RVE7"/>
<evidence type="ECO:0000256" key="7">
    <source>
        <dbReference type="ARBA" id="ARBA00022771"/>
    </source>
</evidence>
<dbReference type="InterPro" id="IPR025766">
    <property type="entry name" value="ADD"/>
</dbReference>
<feature type="domain" description="PHD-type" evidence="12">
    <location>
        <begin position="69"/>
        <end position="200"/>
    </location>
</feature>
<keyword evidence="14" id="KW-1185">Reference proteome</keyword>
<dbReference type="GO" id="GO:0032259">
    <property type="term" value="P:methylation"/>
    <property type="evidence" value="ECO:0007669"/>
    <property type="project" value="UniProtKB-KW"/>
</dbReference>
<evidence type="ECO:0000313" key="13">
    <source>
        <dbReference type="EMBL" id="KZS08978.1"/>
    </source>
</evidence>
<dbReference type="OrthoDB" id="641149at2759"/>
<keyword evidence="7" id="KW-0863">Zinc-finger</keyword>
<evidence type="ECO:0000256" key="8">
    <source>
        <dbReference type="ARBA" id="ARBA00022833"/>
    </source>
</evidence>
<proteinExistence type="inferred from homology"/>
<evidence type="ECO:0000313" key="14">
    <source>
        <dbReference type="Proteomes" id="UP000076858"/>
    </source>
</evidence>
<evidence type="ECO:0000256" key="9">
    <source>
        <dbReference type="ARBA" id="ARBA00023242"/>
    </source>
</evidence>
<keyword evidence="3 10" id="KW-0489">Methyltransferase</keyword>
<dbReference type="CDD" id="cd11725">
    <property type="entry name" value="ADDz_Dnmt3"/>
    <property type="match status" value="1"/>
</dbReference>
<dbReference type="GO" id="GO:0005634">
    <property type="term" value="C:nucleus"/>
    <property type="evidence" value="ECO:0007669"/>
    <property type="project" value="UniProtKB-SubCell"/>
</dbReference>
<evidence type="ECO:0000256" key="11">
    <source>
        <dbReference type="SAM" id="MobiDB-lite"/>
    </source>
</evidence>
<dbReference type="Proteomes" id="UP000076858">
    <property type="component" value="Unassembled WGS sequence"/>
</dbReference>
<dbReference type="InterPro" id="IPR050390">
    <property type="entry name" value="C5-Methyltransferase"/>
</dbReference>
<reference evidence="13 14" key="1">
    <citation type="submission" date="2016-03" db="EMBL/GenBank/DDBJ databases">
        <title>EvidentialGene: Evidence-directed Construction of Genes on Genomes.</title>
        <authorList>
            <person name="Gilbert D.G."/>
            <person name="Choi J.-H."/>
            <person name="Mockaitis K."/>
            <person name="Colbourne J."/>
            <person name="Pfrender M."/>
        </authorList>
    </citation>
    <scope>NUCLEOTIDE SEQUENCE [LARGE SCALE GENOMIC DNA]</scope>
    <source>
        <strain evidence="13 14">Xinb3</strain>
        <tissue evidence="13">Complete organism</tissue>
    </source>
</reference>
<evidence type="ECO:0000256" key="3">
    <source>
        <dbReference type="ARBA" id="ARBA00022603"/>
    </source>
</evidence>
<dbReference type="Pfam" id="PF17980">
    <property type="entry name" value="ADD_DNMT3"/>
    <property type="match status" value="1"/>
</dbReference>
<name>A0A164RVE7_9CRUS</name>
<organism evidence="13 14">
    <name type="scientific">Daphnia magna</name>
    <dbReference type="NCBI Taxonomy" id="35525"/>
    <lineage>
        <taxon>Eukaryota</taxon>
        <taxon>Metazoa</taxon>
        <taxon>Ecdysozoa</taxon>
        <taxon>Arthropoda</taxon>
        <taxon>Crustacea</taxon>
        <taxon>Branchiopoda</taxon>
        <taxon>Diplostraca</taxon>
        <taxon>Cladocera</taxon>
        <taxon>Anomopoda</taxon>
        <taxon>Daphniidae</taxon>
        <taxon>Daphnia</taxon>
    </lineage>
</organism>
<gene>
    <name evidence="13" type="ORF">APZ42_026985</name>
</gene>
<dbReference type="Pfam" id="PF00145">
    <property type="entry name" value="DNA_methylase"/>
    <property type="match status" value="1"/>
</dbReference>
<evidence type="ECO:0000256" key="2">
    <source>
        <dbReference type="ARBA" id="ARBA00011975"/>
    </source>
</evidence>
<keyword evidence="4 10" id="KW-0808">Transferase</keyword>
<dbReference type="EMBL" id="LRGB01002140">
    <property type="protein sequence ID" value="KZS08978.1"/>
    <property type="molecule type" value="Genomic_DNA"/>
</dbReference>
<dbReference type="InterPro" id="IPR001525">
    <property type="entry name" value="C5_MeTfrase"/>
</dbReference>
<dbReference type="InterPro" id="IPR040552">
    <property type="entry name" value="DNMT3_ADD_GATA1-like"/>
</dbReference>
<keyword evidence="9" id="KW-0539">Nucleus</keyword>
<feature type="region of interest" description="Disordered" evidence="11">
    <location>
        <begin position="461"/>
        <end position="494"/>
    </location>
</feature>